<dbReference type="PANTHER" id="PTHR37813">
    <property type="entry name" value="FELS-2 PROPHAGE PROTEIN"/>
    <property type="match status" value="1"/>
</dbReference>
<sequence length="462" mass="48452">MAGPIRISILAEAEKATQSVKTFSSTVDTEMTSAARSMDRAERAADSMERGMSRAGEGADAMATTSAQVAGGIGDLAGAMEATGVISEGTAMQMELGATAIMGITGASDLANAAFEKMPGLQKAIGAATKFMLGPFGIILAVVAAVAAIFVVLYKNNDQFRAFVDEKLVPALKRLWQMFVTAIKPALDQLWQTIQTSVLPALAQAWRIIQAKVVPILGRLWQTFQTRILPVLVKVAQFILGKVVPALIVFYARYLSTVIRVVARVVGSIAGFVRAMVSLAAGIRSRAAAIAGFFSNMRSAISQRISTIVSYFRAMPGRLIRALGNLGGRLVSAGRDLMRGFIDGVQEYASRLISAVTGPIGDAVGKAKSLLGIRSPSKVFAEIGKFTMQGYASGVDKYARTAAQAVEGALDPRALSLEGGAGAGGGQQVYITIQATPGTDKVALAKELASILRVGKAAGVRF</sequence>
<dbReference type="EMBL" id="JAALAA010000005">
    <property type="protein sequence ID" value="NGN92645.1"/>
    <property type="molecule type" value="Genomic_DNA"/>
</dbReference>
<keyword evidence="1" id="KW-1133">Transmembrane helix</keyword>
<dbReference type="AlphaFoldDB" id="A0A6M1QS74"/>
<reference evidence="2 3" key="1">
    <citation type="submission" date="2020-02" db="EMBL/GenBank/DDBJ databases">
        <title>Whole-genome analyses of novel actinobacteria.</title>
        <authorList>
            <person name="Sahin N."/>
        </authorList>
    </citation>
    <scope>NUCLEOTIDE SEQUENCE [LARGE SCALE GENOMIC DNA]</scope>
    <source>
        <strain evidence="2 3">KC13</strain>
    </source>
</reference>
<dbReference type="RefSeq" id="WP_165110395.1">
    <property type="nucleotide sequence ID" value="NZ_JAALAA010000005.1"/>
</dbReference>
<feature type="transmembrane region" description="Helical" evidence="1">
    <location>
        <begin position="228"/>
        <end position="252"/>
    </location>
</feature>
<evidence type="ECO:0000256" key="1">
    <source>
        <dbReference type="SAM" id="Phobius"/>
    </source>
</evidence>
<feature type="transmembrane region" description="Helical" evidence="1">
    <location>
        <begin position="258"/>
        <end position="277"/>
    </location>
</feature>
<accession>A0A6M1QS74</accession>
<proteinExistence type="predicted"/>
<evidence type="ECO:0000313" key="2">
    <source>
        <dbReference type="EMBL" id="NGN92645.1"/>
    </source>
</evidence>
<keyword evidence="1" id="KW-0812">Transmembrane</keyword>
<evidence type="ECO:0008006" key="4">
    <source>
        <dbReference type="Google" id="ProtNLM"/>
    </source>
</evidence>
<name>A0A6M1QS74_9ACTN</name>
<dbReference type="Proteomes" id="UP000483261">
    <property type="component" value="Unassembled WGS sequence"/>
</dbReference>
<keyword evidence="1" id="KW-0472">Membrane</keyword>
<comment type="caution">
    <text evidence="2">The sequence shown here is derived from an EMBL/GenBank/DDBJ whole genome shotgun (WGS) entry which is preliminary data.</text>
</comment>
<keyword evidence="3" id="KW-1185">Reference proteome</keyword>
<feature type="transmembrane region" description="Helical" evidence="1">
    <location>
        <begin position="131"/>
        <end position="154"/>
    </location>
</feature>
<dbReference type="PANTHER" id="PTHR37813:SF1">
    <property type="entry name" value="FELS-2 PROPHAGE PROTEIN"/>
    <property type="match status" value="1"/>
</dbReference>
<gene>
    <name evidence="2" type="ORF">G5C66_07825</name>
</gene>
<organism evidence="2 3">
    <name type="scientific">Nocardioides turkmenicus</name>
    <dbReference type="NCBI Taxonomy" id="2711220"/>
    <lineage>
        <taxon>Bacteria</taxon>
        <taxon>Bacillati</taxon>
        <taxon>Actinomycetota</taxon>
        <taxon>Actinomycetes</taxon>
        <taxon>Propionibacteriales</taxon>
        <taxon>Nocardioidaceae</taxon>
        <taxon>Nocardioides</taxon>
    </lineage>
</organism>
<protein>
    <recommendedName>
        <fullName evidence="4">Phage tail tape measure protein</fullName>
    </recommendedName>
</protein>
<evidence type="ECO:0000313" key="3">
    <source>
        <dbReference type="Proteomes" id="UP000483261"/>
    </source>
</evidence>